<sequence>MSKYWLPWLVGMPAETTTAICSVIFGGVLERFPNLKLFECDVPPHRYLSRIYSDSLVHSEESLNLLLKVLTEDNILLGSDYPFPLGEHIPGKLVEDSKHLAKTTKDKTLGINALKFFGLELKDFIW</sequence>
<evidence type="ECO:0000256" key="2">
    <source>
        <dbReference type="ARBA" id="ARBA00005871"/>
    </source>
</evidence>
<accession>A0AAV4V9I8</accession>
<evidence type="ECO:0000259" key="13">
    <source>
        <dbReference type="Pfam" id="PF04909"/>
    </source>
</evidence>
<dbReference type="GO" id="GO:0046872">
    <property type="term" value="F:metal ion binding"/>
    <property type="evidence" value="ECO:0007669"/>
    <property type="project" value="UniProtKB-KW"/>
</dbReference>
<keyword evidence="12" id="KW-0472">Membrane</keyword>
<dbReference type="PANTHER" id="PTHR21240:SF27">
    <property type="entry name" value="2-AMINO-3-CARBOXYMUCONATE-6-SEMIALDEHYDE DECARBOXYLASE"/>
    <property type="match status" value="1"/>
</dbReference>
<evidence type="ECO:0000256" key="9">
    <source>
        <dbReference type="ARBA" id="ARBA00023239"/>
    </source>
</evidence>
<dbReference type="Proteomes" id="UP001054945">
    <property type="component" value="Unassembled WGS sequence"/>
</dbReference>
<keyword evidence="12" id="KW-0812">Transmembrane</keyword>
<evidence type="ECO:0000256" key="5">
    <source>
        <dbReference type="ARBA" id="ARBA00021214"/>
    </source>
</evidence>
<comment type="function">
    <text evidence="11">Converts alpha-amino-beta-carboxymuconate-epsilon-semialdehyde (ACMS) to alpha-aminomuconate semialdehyde (AMS).</text>
</comment>
<reference evidence="14 15" key="1">
    <citation type="submission" date="2021-06" db="EMBL/GenBank/DDBJ databases">
        <title>Caerostris extrusa draft genome.</title>
        <authorList>
            <person name="Kono N."/>
            <person name="Arakawa K."/>
        </authorList>
    </citation>
    <scope>NUCLEOTIDE SEQUENCE [LARGE SCALE GENOMIC DNA]</scope>
</reference>
<dbReference type="EMBL" id="BPLR01014109">
    <property type="protein sequence ID" value="GIY66348.1"/>
    <property type="molecule type" value="Genomic_DNA"/>
</dbReference>
<dbReference type="SUPFAM" id="SSF51556">
    <property type="entry name" value="Metallo-dependent hydrolases"/>
    <property type="match status" value="1"/>
</dbReference>
<keyword evidence="9 11" id="KW-0456">Lyase</keyword>
<comment type="caution">
    <text evidence="14">The sequence shown here is derived from an EMBL/GenBank/DDBJ whole genome shotgun (WGS) entry which is preliminary data.</text>
</comment>
<evidence type="ECO:0000256" key="3">
    <source>
        <dbReference type="ARBA" id="ARBA00011245"/>
    </source>
</evidence>
<dbReference type="GO" id="GO:0005829">
    <property type="term" value="C:cytosol"/>
    <property type="evidence" value="ECO:0007669"/>
    <property type="project" value="UniProtKB-UniRule"/>
</dbReference>
<dbReference type="InterPro" id="IPR006680">
    <property type="entry name" value="Amidohydro-rel"/>
</dbReference>
<evidence type="ECO:0000256" key="8">
    <source>
        <dbReference type="ARBA" id="ARBA00022833"/>
    </source>
</evidence>
<comment type="similarity">
    <text evidence="2">Belongs to the metallo-dependent hydrolases superfamily. ACMSD family.</text>
</comment>
<evidence type="ECO:0000256" key="6">
    <source>
        <dbReference type="ARBA" id="ARBA00022723"/>
    </source>
</evidence>
<dbReference type="AlphaFoldDB" id="A0AAV4V9I8"/>
<evidence type="ECO:0000256" key="4">
    <source>
        <dbReference type="ARBA" id="ARBA00012365"/>
    </source>
</evidence>
<dbReference type="Gene3D" id="3.20.20.140">
    <property type="entry name" value="Metal-dependent hydrolases"/>
    <property type="match status" value="1"/>
</dbReference>
<dbReference type="GO" id="GO:0016787">
    <property type="term" value="F:hydrolase activity"/>
    <property type="evidence" value="ECO:0007669"/>
    <property type="project" value="InterPro"/>
</dbReference>
<dbReference type="GO" id="GO:0001760">
    <property type="term" value="F:aminocarboxymuconate-semialdehyde decarboxylase activity"/>
    <property type="evidence" value="ECO:0007669"/>
    <property type="project" value="UniProtKB-UniRule"/>
</dbReference>
<dbReference type="PANTHER" id="PTHR21240">
    <property type="entry name" value="2-AMINO-3-CARBOXYLMUCONATE-6-SEMIALDEHYDE DECARBOXYLASE"/>
    <property type="match status" value="1"/>
</dbReference>
<keyword evidence="15" id="KW-1185">Reference proteome</keyword>
<evidence type="ECO:0000256" key="10">
    <source>
        <dbReference type="ARBA" id="ARBA00031120"/>
    </source>
</evidence>
<keyword evidence="8" id="KW-0862">Zinc</keyword>
<keyword evidence="12" id="KW-1133">Transmembrane helix</keyword>
<evidence type="ECO:0000313" key="15">
    <source>
        <dbReference type="Proteomes" id="UP001054945"/>
    </source>
</evidence>
<evidence type="ECO:0000313" key="14">
    <source>
        <dbReference type="EMBL" id="GIY66348.1"/>
    </source>
</evidence>
<dbReference type="Pfam" id="PF04909">
    <property type="entry name" value="Amidohydro_2"/>
    <property type="match status" value="1"/>
</dbReference>
<feature type="transmembrane region" description="Helical" evidence="12">
    <location>
        <begin position="6"/>
        <end position="29"/>
    </location>
</feature>
<gene>
    <name evidence="14" type="primary">Acmsd</name>
    <name evidence="14" type="ORF">CEXT_683121</name>
</gene>
<dbReference type="InterPro" id="IPR032465">
    <property type="entry name" value="ACMSD"/>
</dbReference>
<feature type="domain" description="Amidohydrolase-related" evidence="13">
    <location>
        <begin position="51"/>
        <end position="119"/>
    </location>
</feature>
<keyword evidence="6" id="KW-0479">Metal-binding</keyword>
<name>A0AAV4V9I8_CAEEX</name>
<evidence type="ECO:0000256" key="11">
    <source>
        <dbReference type="RuleBase" id="RU366045"/>
    </source>
</evidence>
<dbReference type="EC" id="4.1.1.45" evidence="4 11"/>
<evidence type="ECO:0000256" key="1">
    <source>
        <dbReference type="ARBA" id="ARBA00005079"/>
    </source>
</evidence>
<evidence type="ECO:0000256" key="7">
    <source>
        <dbReference type="ARBA" id="ARBA00022793"/>
    </source>
</evidence>
<protein>
    <recommendedName>
        <fullName evidence="5 11">2-amino-3-carboxymuconate-6-semialdehyde decarboxylase</fullName>
        <ecNumber evidence="4 11">4.1.1.45</ecNumber>
    </recommendedName>
    <alternativeName>
        <fullName evidence="10 11">Picolinate carboxylase</fullName>
    </alternativeName>
</protein>
<comment type="catalytic activity">
    <reaction evidence="11">
        <text>2-amino-3-carboxymuconate 6-semialdehyde + H(+) = 2-aminomuconate 6-semialdehyde + CO2</text>
        <dbReference type="Rhea" id="RHEA:16557"/>
        <dbReference type="ChEBI" id="CHEBI:15378"/>
        <dbReference type="ChEBI" id="CHEBI:16526"/>
        <dbReference type="ChEBI" id="CHEBI:77634"/>
        <dbReference type="ChEBI" id="CHEBI:77803"/>
        <dbReference type="EC" id="4.1.1.45"/>
    </reaction>
</comment>
<dbReference type="InterPro" id="IPR032466">
    <property type="entry name" value="Metal_Hydrolase"/>
</dbReference>
<organism evidence="14 15">
    <name type="scientific">Caerostris extrusa</name>
    <name type="common">Bark spider</name>
    <name type="synonym">Caerostris bankana</name>
    <dbReference type="NCBI Taxonomy" id="172846"/>
    <lineage>
        <taxon>Eukaryota</taxon>
        <taxon>Metazoa</taxon>
        <taxon>Ecdysozoa</taxon>
        <taxon>Arthropoda</taxon>
        <taxon>Chelicerata</taxon>
        <taxon>Arachnida</taxon>
        <taxon>Araneae</taxon>
        <taxon>Araneomorphae</taxon>
        <taxon>Entelegynae</taxon>
        <taxon>Araneoidea</taxon>
        <taxon>Araneidae</taxon>
        <taxon>Caerostris</taxon>
    </lineage>
</organism>
<dbReference type="GO" id="GO:0019748">
    <property type="term" value="P:secondary metabolic process"/>
    <property type="evidence" value="ECO:0007669"/>
    <property type="project" value="TreeGrafter"/>
</dbReference>
<keyword evidence="7 11" id="KW-0210">Decarboxylase</keyword>
<dbReference type="GO" id="GO:1904985">
    <property type="term" value="P:negative regulation of quinolinate biosynthetic process"/>
    <property type="evidence" value="ECO:0007669"/>
    <property type="project" value="UniProtKB-UniRule"/>
</dbReference>
<comment type="pathway">
    <text evidence="1 11">Secondary metabolite metabolism; quinolate metabolism.</text>
</comment>
<evidence type="ECO:0000256" key="12">
    <source>
        <dbReference type="SAM" id="Phobius"/>
    </source>
</evidence>
<comment type="subunit">
    <text evidence="3 11">Monomer.</text>
</comment>
<proteinExistence type="inferred from homology"/>